<sequence>MKVAKNDAKLITREFTTIYSYPASSKAISAAYIEVKGRHPSGEKEQFIEHDLHVLFYITKGSGTITIENMPYELQEGDVLTIQPGQKYFIEGNISYVVVTSPAYYSEQNEIVAD</sequence>
<dbReference type="InterPro" id="IPR011051">
    <property type="entry name" value="RmlC_Cupin_sf"/>
</dbReference>
<protein>
    <recommendedName>
        <fullName evidence="2">AraC-type arabinose-binding/dimerisation domain-containing protein</fullName>
    </recommendedName>
</protein>
<keyword evidence="1" id="KW-0238">DNA-binding</keyword>
<evidence type="ECO:0000259" key="2">
    <source>
        <dbReference type="Pfam" id="PF02311"/>
    </source>
</evidence>
<dbReference type="EMBL" id="LCFI01000002">
    <property type="protein sequence ID" value="KKS90559.1"/>
    <property type="molecule type" value="Genomic_DNA"/>
</dbReference>
<dbReference type="GO" id="GO:0003677">
    <property type="term" value="F:DNA binding"/>
    <property type="evidence" value="ECO:0007669"/>
    <property type="project" value="UniProtKB-KW"/>
</dbReference>
<accession>A0A0G1CYE5</accession>
<gene>
    <name evidence="3" type="ORF">UV66_C0002G0036</name>
</gene>
<dbReference type="InterPro" id="IPR014710">
    <property type="entry name" value="RmlC-like_jellyroll"/>
</dbReference>
<organism evidence="3 4">
    <name type="scientific">Candidatus Woesebacteria bacterium GW2011_GWA1_43_12</name>
    <dbReference type="NCBI Taxonomy" id="1618557"/>
    <lineage>
        <taxon>Bacteria</taxon>
        <taxon>Candidatus Woeseibacteriota</taxon>
    </lineage>
</organism>
<dbReference type="AlphaFoldDB" id="A0A0G1CYE5"/>
<name>A0A0G1CYE5_9BACT</name>
<dbReference type="Pfam" id="PF02311">
    <property type="entry name" value="AraC_binding"/>
    <property type="match status" value="1"/>
</dbReference>
<reference evidence="3 4" key="1">
    <citation type="journal article" date="2015" name="Nature">
        <title>rRNA introns, odd ribosomes, and small enigmatic genomes across a large radiation of phyla.</title>
        <authorList>
            <person name="Brown C.T."/>
            <person name="Hug L.A."/>
            <person name="Thomas B.C."/>
            <person name="Sharon I."/>
            <person name="Castelle C.J."/>
            <person name="Singh A."/>
            <person name="Wilkins M.J."/>
            <person name="Williams K.H."/>
            <person name="Banfield J.F."/>
        </authorList>
    </citation>
    <scope>NUCLEOTIDE SEQUENCE [LARGE SCALE GENOMIC DNA]</scope>
</reference>
<dbReference type="GO" id="GO:0006355">
    <property type="term" value="P:regulation of DNA-templated transcription"/>
    <property type="evidence" value="ECO:0007669"/>
    <property type="project" value="InterPro"/>
</dbReference>
<proteinExistence type="predicted"/>
<feature type="domain" description="AraC-type arabinose-binding/dimerisation" evidence="2">
    <location>
        <begin position="50"/>
        <end position="89"/>
    </location>
</feature>
<dbReference type="Gene3D" id="2.60.120.10">
    <property type="entry name" value="Jelly Rolls"/>
    <property type="match status" value="1"/>
</dbReference>
<evidence type="ECO:0000313" key="3">
    <source>
        <dbReference type="EMBL" id="KKS90559.1"/>
    </source>
</evidence>
<comment type="caution">
    <text evidence="3">The sequence shown here is derived from an EMBL/GenBank/DDBJ whole genome shotgun (WGS) entry which is preliminary data.</text>
</comment>
<dbReference type="InterPro" id="IPR003313">
    <property type="entry name" value="AraC-bd"/>
</dbReference>
<dbReference type="Proteomes" id="UP000034669">
    <property type="component" value="Unassembled WGS sequence"/>
</dbReference>
<evidence type="ECO:0000313" key="4">
    <source>
        <dbReference type="Proteomes" id="UP000034669"/>
    </source>
</evidence>
<dbReference type="SUPFAM" id="SSF51182">
    <property type="entry name" value="RmlC-like cupins"/>
    <property type="match status" value="1"/>
</dbReference>
<evidence type="ECO:0000256" key="1">
    <source>
        <dbReference type="ARBA" id="ARBA00023125"/>
    </source>
</evidence>